<gene>
    <name evidence="1" type="ORF">Zmor_021375</name>
</gene>
<sequence>MLAGDEFRFYRIIRNIDYDNAKRKQDVLVESHQLTIKQTGDAYLRKHRYNRTVRIKNKAENTERIETAVISYDLLAAYTNYAVFIGCVCGCDAFIKNFNC</sequence>
<proteinExistence type="predicted"/>
<protein>
    <submittedName>
        <fullName evidence="1">Uncharacterized protein</fullName>
    </submittedName>
</protein>
<evidence type="ECO:0000313" key="1">
    <source>
        <dbReference type="EMBL" id="KAJ3649646.1"/>
    </source>
</evidence>
<comment type="caution">
    <text evidence="1">The sequence shown here is derived from an EMBL/GenBank/DDBJ whole genome shotgun (WGS) entry which is preliminary data.</text>
</comment>
<accession>A0AA38I7G6</accession>
<dbReference type="AlphaFoldDB" id="A0AA38I7G6"/>
<dbReference type="EMBL" id="JALNTZ010000006">
    <property type="protein sequence ID" value="KAJ3649646.1"/>
    <property type="molecule type" value="Genomic_DNA"/>
</dbReference>
<name>A0AA38I7G6_9CUCU</name>
<evidence type="ECO:0000313" key="2">
    <source>
        <dbReference type="Proteomes" id="UP001168821"/>
    </source>
</evidence>
<keyword evidence="2" id="KW-1185">Reference proteome</keyword>
<reference evidence="1" key="1">
    <citation type="journal article" date="2023" name="G3 (Bethesda)">
        <title>Whole genome assemblies of Zophobas morio and Tenebrio molitor.</title>
        <authorList>
            <person name="Kaur S."/>
            <person name="Stinson S.A."/>
            <person name="diCenzo G.C."/>
        </authorList>
    </citation>
    <scope>NUCLEOTIDE SEQUENCE</scope>
    <source>
        <strain evidence="1">QUZm001</strain>
    </source>
</reference>
<organism evidence="1 2">
    <name type="scientific">Zophobas morio</name>
    <dbReference type="NCBI Taxonomy" id="2755281"/>
    <lineage>
        <taxon>Eukaryota</taxon>
        <taxon>Metazoa</taxon>
        <taxon>Ecdysozoa</taxon>
        <taxon>Arthropoda</taxon>
        <taxon>Hexapoda</taxon>
        <taxon>Insecta</taxon>
        <taxon>Pterygota</taxon>
        <taxon>Neoptera</taxon>
        <taxon>Endopterygota</taxon>
        <taxon>Coleoptera</taxon>
        <taxon>Polyphaga</taxon>
        <taxon>Cucujiformia</taxon>
        <taxon>Tenebrionidae</taxon>
        <taxon>Zophobas</taxon>
    </lineage>
</organism>
<dbReference type="Proteomes" id="UP001168821">
    <property type="component" value="Unassembled WGS sequence"/>
</dbReference>